<dbReference type="FunFam" id="1.10.287.130:FF:000045">
    <property type="entry name" value="Two-component system sensor histidine kinase/response regulator"/>
    <property type="match status" value="1"/>
</dbReference>
<dbReference type="SUPFAM" id="SSF55874">
    <property type="entry name" value="ATPase domain of HSP90 chaperone/DNA topoisomerase II/histidine kinase"/>
    <property type="match status" value="1"/>
</dbReference>
<keyword evidence="8" id="KW-0902">Two-component regulatory system</keyword>
<dbReference type="SUPFAM" id="SSF46689">
    <property type="entry name" value="Homeodomain-like"/>
    <property type="match status" value="1"/>
</dbReference>
<dbReference type="InterPro" id="IPR004358">
    <property type="entry name" value="Sig_transdc_His_kin-like_C"/>
</dbReference>
<dbReference type="FunFam" id="3.30.565.10:FF:000037">
    <property type="entry name" value="Hybrid sensor histidine kinase/response regulator"/>
    <property type="match status" value="1"/>
</dbReference>
<dbReference type="SUPFAM" id="SSF52172">
    <property type="entry name" value="CheY-like"/>
    <property type="match status" value="1"/>
</dbReference>
<dbReference type="SMART" id="SM00342">
    <property type="entry name" value="HTH_ARAC"/>
    <property type="match status" value="1"/>
</dbReference>
<dbReference type="PROSITE" id="PS50109">
    <property type="entry name" value="HIS_KIN"/>
    <property type="match status" value="1"/>
</dbReference>
<dbReference type="PANTHER" id="PTHR43547:SF2">
    <property type="entry name" value="HYBRID SIGNAL TRANSDUCTION HISTIDINE KINASE C"/>
    <property type="match status" value="1"/>
</dbReference>
<keyword evidence="3 11" id="KW-0597">Phosphoprotein</keyword>
<dbReference type="PANTHER" id="PTHR43547">
    <property type="entry name" value="TWO-COMPONENT HISTIDINE KINASE"/>
    <property type="match status" value="1"/>
</dbReference>
<evidence type="ECO:0000256" key="3">
    <source>
        <dbReference type="ARBA" id="ARBA00022553"/>
    </source>
</evidence>
<dbReference type="Pfam" id="PF07495">
    <property type="entry name" value="Y_Y_Y"/>
    <property type="match status" value="1"/>
</dbReference>
<dbReference type="CDD" id="cd16922">
    <property type="entry name" value="HATPase_EvgS-ArcB-TorS-like"/>
    <property type="match status" value="1"/>
</dbReference>
<dbReference type="GO" id="GO:0043565">
    <property type="term" value="F:sequence-specific DNA binding"/>
    <property type="evidence" value="ECO:0007669"/>
    <property type="project" value="InterPro"/>
</dbReference>
<reference evidence="17" key="1">
    <citation type="journal article" date="2014" name="Int. J. Syst. Evol. Microbiol.">
        <title>Complete genome sequence of Corynebacterium casei LMG S-19264T (=DSM 44701T), isolated from a smear-ripened cheese.</title>
        <authorList>
            <consortium name="US DOE Joint Genome Institute (JGI-PGF)"/>
            <person name="Walter F."/>
            <person name="Albersmeier A."/>
            <person name="Kalinowski J."/>
            <person name="Ruckert C."/>
        </authorList>
    </citation>
    <scope>NUCLEOTIDE SEQUENCE</scope>
    <source>
        <strain evidence="17">KCTC 12368</strain>
    </source>
</reference>
<dbReference type="RefSeq" id="WP_018474739.1">
    <property type="nucleotide sequence ID" value="NZ_BMWX01000004.1"/>
</dbReference>
<evidence type="ECO:0000256" key="4">
    <source>
        <dbReference type="ARBA" id="ARBA00022679"/>
    </source>
</evidence>
<keyword evidence="12" id="KW-0812">Transmembrane</keyword>
<dbReference type="EC" id="2.7.13.3" evidence="2"/>
<dbReference type="Pfam" id="PF00072">
    <property type="entry name" value="Response_reg"/>
    <property type="match status" value="1"/>
</dbReference>
<dbReference type="InterPro" id="IPR009057">
    <property type="entry name" value="Homeodomain-like_sf"/>
</dbReference>
<dbReference type="Gene3D" id="3.40.50.2300">
    <property type="match status" value="1"/>
</dbReference>
<feature type="domain" description="Histidine kinase" evidence="15">
    <location>
        <begin position="873"/>
        <end position="1094"/>
    </location>
</feature>
<keyword evidence="12" id="KW-1133">Transmembrane helix</keyword>
<dbReference type="GO" id="GO:0003700">
    <property type="term" value="F:DNA-binding transcription factor activity"/>
    <property type="evidence" value="ECO:0007669"/>
    <property type="project" value="InterPro"/>
</dbReference>
<dbReference type="InterPro" id="IPR036097">
    <property type="entry name" value="HisK_dim/P_sf"/>
</dbReference>
<dbReference type="PRINTS" id="PR00344">
    <property type="entry name" value="BCTRLSENSOR"/>
</dbReference>
<dbReference type="GO" id="GO:0051082">
    <property type="term" value="F:unfolded protein binding"/>
    <property type="evidence" value="ECO:0007669"/>
    <property type="project" value="InterPro"/>
</dbReference>
<evidence type="ECO:0000259" key="16">
    <source>
        <dbReference type="PROSITE" id="PS50110"/>
    </source>
</evidence>
<feature type="transmembrane region" description="Helical" evidence="12">
    <location>
        <begin position="815"/>
        <end position="836"/>
    </location>
</feature>
<evidence type="ECO:0000256" key="2">
    <source>
        <dbReference type="ARBA" id="ARBA00012438"/>
    </source>
</evidence>
<accession>A0A918Q2H6</accession>
<feature type="modified residue" description="4-aspartylphosphate" evidence="11">
    <location>
        <position position="1164"/>
    </location>
</feature>
<keyword evidence="12" id="KW-0472">Membrane</keyword>
<evidence type="ECO:0000256" key="6">
    <source>
        <dbReference type="ARBA" id="ARBA00022777"/>
    </source>
</evidence>
<evidence type="ECO:0000256" key="7">
    <source>
        <dbReference type="ARBA" id="ARBA00022840"/>
    </source>
</evidence>
<dbReference type="FunFam" id="2.60.40.10:FF:000791">
    <property type="entry name" value="Two-component system sensor histidine kinase/response regulator"/>
    <property type="match status" value="1"/>
</dbReference>
<gene>
    <name evidence="17" type="ORF">GCM10007049_25340</name>
</gene>
<reference evidence="17" key="2">
    <citation type="submission" date="2020-09" db="EMBL/GenBank/DDBJ databases">
        <authorList>
            <person name="Sun Q."/>
            <person name="Kim S."/>
        </authorList>
    </citation>
    <scope>NUCLEOTIDE SEQUENCE</scope>
    <source>
        <strain evidence="17">KCTC 12368</strain>
    </source>
</reference>
<evidence type="ECO:0000313" key="17">
    <source>
        <dbReference type="EMBL" id="GGZ31255.1"/>
    </source>
</evidence>
<keyword evidence="18" id="KW-1185">Reference proteome</keyword>
<evidence type="ECO:0000256" key="1">
    <source>
        <dbReference type="ARBA" id="ARBA00000085"/>
    </source>
</evidence>
<dbReference type="Pfam" id="PF07494">
    <property type="entry name" value="Reg_prop"/>
    <property type="match status" value="8"/>
</dbReference>
<dbReference type="InterPro" id="IPR001789">
    <property type="entry name" value="Sig_transdc_resp-reg_receiver"/>
</dbReference>
<dbReference type="Pfam" id="PF12833">
    <property type="entry name" value="HTH_18"/>
    <property type="match status" value="1"/>
</dbReference>
<dbReference type="Pfam" id="PF02518">
    <property type="entry name" value="HATPase_c"/>
    <property type="match status" value="1"/>
</dbReference>
<dbReference type="GO" id="GO:0005737">
    <property type="term" value="C:cytoplasm"/>
    <property type="evidence" value="ECO:0007669"/>
    <property type="project" value="InterPro"/>
</dbReference>
<dbReference type="GO" id="GO:0006457">
    <property type="term" value="P:protein folding"/>
    <property type="evidence" value="ECO:0007669"/>
    <property type="project" value="InterPro"/>
</dbReference>
<name>A0A918Q2H6_9BACT</name>
<dbReference type="PROSITE" id="PS01124">
    <property type="entry name" value="HTH_ARAC_FAMILY_2"/>
    <property type="match status" value="1"/>
</dbReference>
<evidence type="ECO:0000259" key="15">
    <source>
        <dbReference type="PROSITE" id="PS50109"/>
    </source>
</evidence>
<dbReference type="InterPro" id="IPR036890">
    <property type="entry name" value="HATPase_C_sf"/>
</dbReference>
<dbReference type="Gene3D" id="1.10.287.130">
    <property type="match status" value="1"/>
</dbReference>
<dbReference type="GO" id="GO:0005524">
    <property type="term" value="F:ATP binding"/>
    <property type="evidence" value="ECO:0007669"/>
    <property type="project" value="UniProtKB-KW"/>
</dbReference>
<dbReference type="Gene3D" id="2.60.40.10">
    <property type="entry name" value="Immunoglobulins"/>
    <property type="match status" value="1"/>
</dbReference>
<dbReference type="PROSITE" id="PS50110">
    <property type="entry name" value="RESPONSE_REGULATORY"/>
    <property type="match status" value="1"/>
</dbReference>
<keyword evidence="7" id="KW-0067">ATP-binding</keyword>
<dbReference type="Proteomes" id="UP000619457">
    <property type="component" value="Unassembled WGS sequence"/>
</dbReference>
<dbReference type="InterPro" id="IPR011123">
    <property type="entry name" value="Y_Y_Y"/>
</dbReference>
<dbReference type="SMART" id="SM00387">
    <property type="entry name" value="HATPase_c"/>
    <property type="match status" value="1"/>
</dbReference>
<keyword evidence="10" id="KW-0804">Transcription</keyword>
<dbReference type="InterPro" id="IPR003661">
    <property type="entry name" value="HisK_dim/P_dom"/>
</dbReference>
<keyword evidence="5" id="KW-0547">Nucleotide-binding</keyword>
<dbReference type="Pfam" id="PF00512">
    <property type="entry name" value="HisKA"/>
    <property type="match status" value="1"/>
</dbReference>
<dbReference type="CDD" id="cd17574">
    <property type="entry name" value="REC_OmpR"/>
    <property type="match status" value="1"/>
</dbReference>
<evidence type="ECO:0000256" key="11">
    <source>
        <dbReference type="PROSITE-ProRule" id="PRU00169"/>
    </source>
</evidence>
<evidence type="ECO:0000256" key="10">
    <source>
        <dbReference type="ARBA" id="ARBA00023163"/>
    </source>
</evidence>
<evidence type="ECO:0000313" key="18">
    <source>
        <dbReference type="Proteomes" id="UP000619457"/>
    </source>
</evidence>
<keyword evidence="6 17" id="KW-0418">Kinase</keyword>
<feature type="signal peptide" evidence="13">
    <location>
        <begin position="1"/>
        <end position="21"/>
    </location>
</feature>
<dbReference type="SUPFAM" id="SSF64397">
    <property type="entry name" value="Hsp33 domain"/>
    <property type="match status" value="1"/>
</dbReference>
<protein>
    <recommendedName>
        <fullName evidence="2">histidine kinase</fullName>
        <ecNumber evidence="2">2.7.13.3</ecNumber>
    </recommendedName>
</protein>
<feature type="domain" description="HTH araC/xylS-type" evidence="14">
    <location>
        <begin position="1263"/>
        <end position="1362"/>
    </location>
</feature>
<sequence>MKAPFTFALLMIFLISGQAQQKSSAGGDYLFAALTVEQGLSNNNVTDIYQDSVGFLWVATNSGLNRYDGRGFKIFKNEPNDSTSLQEISIRKIMPGLDGQLWLLNRNNNFEVYEGTTETFHADLSPYARHYKWQSEQINFVYLDRGGRMWFAHPNKGLSIYDPKSNTTVYLQHEPEKPRSLSFNSISAIAENSAGEYWLVYANGAIDILDPIQLAVKRRIELLDMEHDLLTDDFKIFIDSEDDVWLYRYENGGGLYYYDRQADRMQHIYKNSSYIKLNNDQVRGIIENKPGEIWVGTDHGGINIIDKDSRTVQFINHEAENPHSLAQNSVYALFKDRSGVVWVGTFKNGINFYNEKLVRFPHIQHSLTSSRSLPYDDINCMVEDAQGNFYIGTNGNGLIHYDRASQKYTVYKHQKDNPHSLAGDIIVDLLMDSKGRLWIGTYLTGLSKLEEDTFTNYKPQAGNASSLAGESIWELYEDKEGNIWIGTLRNGLERYEPETDGFLHYQQNMGSYYLHCNYISAIQQDHLGNLWIGGGNGIDVVNFKNGSANYYNHLVGDTSTLVGDNVLDIYEDSQNGVWVATTQGLSYYDHRNQKFTNFSEKDGLPSDHIFKVLEDEEGHLWLSTTRGLSQALVDRSGSIPTIQFRNFGMGDGLQGNAFNENSALKTSRGELIFGGANGYNIFYPEQVKINQEKPRVVLTGFQLFNKNVPIGGEVSGRVLFDKSITLTDKITLKHHEDVISLEFSALNYIHSSKNTYKYQLEGFDNDWVEVKDGVTKAIYTNLDPGNYVFKVKASNNDGVWADEAAMVQIEVLAPFWQTPLAFLIYILLGIAIIIIIQREIISREKVRLQLEQDRQEARRMHEMDRMKTRFFTNVSHEFRTPLTLILTPIEKLLSDQHADKDKHHYLTIQRNARRLMNLINQLLDIKKIETEGVELQPLEGNIIRFLEETTTSFEDLSTKKHIQLEFQSDIELLFTNFDADKLEKIMFNLLSNAFKFTDEGGQIKVNVQYSPEEKPKGTLTIEVADTGMGISEEDQQQIFERYFTGQAPSDSLNQGSGIGLSIVREFTRLHGGTIRLKSQLGKGSVFTISLPVEALSPGMEEEEYREEWEADSDRKTILLVEDNEEFIHYLKGVLVEEYAVITAPNGIEGEKQAFQHIPDLIISDIMMPGKTGVELCQLLKHDLRTSHIPIILLTAKTSEEKQLEGLDSGANHYITKPFKVELLMLRIRNLLAERQLLQERFQKRIGVITSEVQLESMDDKLIQKAVKIVEDNMDNPELSVEMLSSELAMSRVHLYKKLTSLTGQKPLEFIRLIRLERAAQLLQQNQLNVSEVAYEVGYTNAKYFTKHFKARYKVIPSVYAKQPYAISENGDEAEDD</sequence>
<evidence type="ECO:0000256" key="8">
    <source>
        <dbReference type="ARBA" id="ARBA00023012"/>
    </source>
</evidence>
<organism evidence="17 18">
    <name type="scientific">Echinicola pacifica</name>
    <dbReference type="NCBI Taxonomy" id="346377"/>
    <lineage>
        <taxon>Bacteria</taxon>
        <taxon>Pseudomonadati</taxon>
        <taxon>Bacteroidota</taxon>
        <taxon>Cytophagia</taxon>
        <taxon>Cytophagales</taxon>
        <taxon>Cyclobacteriaceae</taxon>
        <taxon>Echinicola</taxon>
    </lineage>
</organism>
<dbReference type="SMART" id="SM00388">
    <property type="entry name" value="HisKA"/>
    <property type="match status" value="1"/>
</dbReference>
<keyword evidence="9" id="KW-0805">Transcription regulation</keyword>
<keyword evidence="4" id="KW-0808">Transferase</keyword>
<proteinExistence type="predicted"/>
<dbReference type="InterPro" id="IPR003594">
    <property type="entry name" value="HATPase_dom"/>
</dbReference>
<dbReference type="InterPro" id="IPR018060">
    <property type="entry name" value="HTH_AraC"/>
</dbReference>
<feature type="chain" id="PRO_5037572508" description="histidine kinase" evidence="13">
    <location>
        <begin position="22"/>
        <end position="1376"/>
    </location>
</feature>
<evidence type="ECO:0000256" key="9">
    <source>
        <dbReference type="ARBA" id="ARBA00023015"/>
    </source>
</evidence>
<dbReference type="InterPro" id="IPR011110">
    <property type="entry name" value="Reg_prop"/>
</dbReference>
<evidence type="ECO:0000256" key="12">
    <source>
        <dbReference type="SAM" id="Phobius"/>
    </source>
</evidence>
<dbReference type="InterPro" id="IPR013783">
    <property type="entry name" value="Ig-like_fold"/>
</dbReference>
<comment type="catalytic activity">
    <reaction evidence="1">
        <text>ATP + protein L-histidine = ADP + protein N-phospho-L-histidine.</text>
        <dbReference type="EC" id="2.7.13.3"/>
    </reaction>
</comment>
<dbReference type="EMBL" id="BMWX01000004">
    <property type="protein sequence ID" value="GGZ31255.1"/>
    <property type="molecule type" value="Genomic_DNA"/>
</dbReference>
<keyword evidence="13" id="KW-0732">Signal</keyword>
<dbReference type="CDD" id="cd00082">
    <property type="entry name" value="HisKA"/>
    <property type="match status" value="1"/>
</dbReference>
<dbReference type="GO" id="GO:0000155">
    <property type="term" value="F:phosphorelay sensor kinase activity"/>
    <property type="evidence" value="ECO:0007669"/>
    <property type="project" value="InterPro"/>
</dbReference>
<dbReference type="SMART" id="SM00448">
    <property type="entry name" value="REC"/>
    <property type="match status" value="1"/>
</dbReference>
<evidence type="ECO:0000256" key="5">
    <source>
        <dbReference type="ARBA" id="ARBA00022741"/>
    </source>
</evidence>
<feature type="domain" description="Response regulatory" evidence="16">
    <location>
        <begin position="1116"/>
        <end position="1231"/>
    </location>
</feature>
<dbReference type="Gene3D" id="2.130.10.10">
    <property type="entry name" value="YVTN repeat-like/Quinoprotein amine dehydrogenase"/>
    <property type="match status" value="2"/>
</dbReference>
<dbReference type="Gene3D" id="1.10.10.60">
    <property type="entry name" value="Homeodomain-like"/>
    <property type="match status" value="1"/>
</dbReference>
<evidence type="ECO:0000259" key="14">
    <source>
        <dbReference type="PROSITE" id="PS01124"/>
    </source>
</evidence>
<dbReference type="SUPFAM" id="SSF63829">
    <property type="entry name" value="Calcium-dependent phosphotriesterase"/>
    <property type="match status" value="3"/>
</dbReference>
<evidence type="ECO:0000256" key="13">
    <source>
        <dbReference type="SAM" id="SignalP"/>
    </source>
</evidence>
<comment type="caution">
    <text evidence="17">The sequence shown here is derived from an EMBL/GenBank/DDBJ whole genome shotgun (WGS) entry which is preliminary data.</text>
</comment>
<dbReference type="Gene3D" id="3.30.565.10">
    <property type="entry name" value="Histidine kinase-like ATPase, C-terminal domain"/>
    <property type="match status" value="1"/>
</dbReference>
<dbReference type="InterPro" id="IPR016153">
    <property type="entry name" value="Heat_shock_Hsp33_N"/>
</dbReference>
<dbReference type="InterPro" id="IPR005467">
    <property type="entry name" value="His_kinase_dom"/>
</dbReference>
<dbReference type="InterPro" id="IPR015943">
    <property type="entry name" value="WD40/YVTN_repeat-like_dom_sf"/>
</dbReference>
<dbReference type="SUPFAM" id="SSF47384">
    <property type="entry name" value="Homodimeric domain of signal transducing histidine kinase"/>
    <property type="match status" value="1"/>
</dbReference>
<dbReference type="InterPro" id="IPR011006">
    <property type="entry name" value="CheY-like_superfamily"/>
</dbReference>